<reference evidence="2" key="2">
    <citation type="journal article" date="2015" name="Fish Shellfish Immunol.">
        <title>Early steps in the European eel (Anguilla anguilla)-Vibrio vulnificus interaction in the gills: Role of the RtxA13 toxin.</title>
        <authorList>
            <person name="Callol A."/>
            <person name="Pajuelo D."/>
            <person name="Ebbesson L."/>
            <person name="Teles M."/>
            <person name="MacKenzie S."/>
            <person name="Amaro C."/>
        </authorList>
    </citation>
    <scope>NUCLEOTIDE SEQUENCE</scope>
</reference>
<accession>A0A0E9QYY8</accession>
<dbReference type="AlphaFoldDB" id="A0A0E9QYY8"/>
<sequence>MRGWEPEGFIAGFSNPFSQTLDVDVSANGIIAFLSALPLNCFLTLAVVSLAVCAVFMGLKNPLSQNALSSPGEP</sequence>
<dbReference type="EMBL" id="GBXM01086508">
    <property type="protein sequence ID" value="JAH22069.1"/>
    <property type="molecule type" value="Transcribed_RNA"/>
</dbReference>
<keyword evidence="1" id="KW-0472">Membrane</keyword>
<evidence type="ECO:0000256" key="1">
    <source>
        <dbReference type="SAM" id="Phobius"/>
    </source>
</evidence>
<reference evidence="2" key="1">
    <citation type="submission" date="2014-11" db="EMBL/GenBank/DDBJ databases">
        <authorList>
            <person name="Amaro Gonzalez C."/>
        </authorList>
    </citation>
    <scope>NUCLEOTIDE SEQUENCE</scope>
</reference>
<evidence type="ECO:0000313" key="2">
    <source>
        <dbReference type="EMBL" id="JAH22069.1"/>
    </source>
</evidence>
<dbReference type="EMBL" id="GBXM01068089">
    <property type="protein sequence ID" value="JAH40488.1"/>
    <property type="molecule type" value="Transcribed_RNA"/>
</dbReference>
<feature type="transmembrane region" description="Helical" evidence="1">
    <location>
        <begin position="30"/>
        <end position="59"/>
    </location>
</feature>
<keyword evidence="1" id="KW-0812">Transmembrane</keyword>
<keyword evidence="1" id="KW-1133">Transmembrane helix</keyword>
<protein>
    <submittedName>
        <fullName evidence="2">Uncharacterized protein</fullName>
    </submittedName>
</protein>
<proteinExistence type="predicted"/>
<name>A0A0E9QYY8_ANGAN</name>
<organism evidence="2">
    <name type="scientific">Anguilla anguilla</name>
    <name type="common">European freshwater eel</name>
    <name type="synonym">Muraena anguilla</name>
    <dbReference type="NCBI Taxonomy" id="7936"/>
    <lineage>
        <taxon>Eukaryota</taxon>
        <taxon>Metazoa</taxon>
        <taxon>Chordata</taxon>
        <taxon>Craniata</taxon>
        <taxon>Vertebrata</taxon>
        <taxon>Euteleostomi</taxon>
        <taxon>Actinopterygii</taxon>
        <taxon>Neopterygii</taxon>
        <taxon>Teleostei</taxon>
        <taxon>Anguilliformes</taxon>
        <taxon>Anguillidae</taxon>
        <taxon>Anguilla</taxon>
    </lineage>
</organism>